<comment type="caution">
    <text evidence="3">The sequence shown here is derived from an EMBL/GenBank/DDBJ whole genome shotgun (WGS) entry which is preliminary data.</text>
</comment>
<feature type="non-terminal residue" evidence="3">
    <location>
        <position position="644"/>
    </location>
</feature>
<protein>
    <submittedName>
        <fullName evidence="3">AAA family ATPase</fullName>
    </submittedName>
</protein>
<dbReference type="Gene3D" id="3.40.50.300">
    <property type="entry name" value="P-loop containing nucleotide triphosphate hydrolases"/>
    <property type="match status" value="1"/>
</dbReference>
<accession>A0A9X2MFL5</accession>
<keyword evidence="1" id="KW-0175">Coiled coil</keyword>
<dbReference type="Pfam" id="PF13086">
    <property type="entry name" value="AAA_11"/>
    <property type="match status" value="1"/>
</dbReference>
<dbReference type="AlphaFoldDB" id="A0A9X2MFL5"/>
<evidence type="ECO:0000256" key="1">
    <source>
        <dbReference type="SAM" id="Coils"/>
    </source>
</evidence>
<dbReference type="Proteomes" id="UP001140817">
    <property type="component" value="Unassembled WGS sequence"/>
</dbReference>
<evidence type="ECO:0000313" key="4">
    <source>
        <dbReference type="Proteomes" id="UP001140817"/>
    </source>
</evidence>
<feature type="coiled-coil region" evidence="1">
    <location>
        <begin position="520"/>
        <end position="547"/>
    </location>
</feature>
<dbReference type="PANTHER" id="PTHR43788:SF8">
    <property type="entry name" value="DNA-BINDING PROTEIN SMUBP-2"/>
    <property type="match status" value="1"/>
</dbReference>
<dbReference type="InterPro" id="IPR041677">
    <property type="entry name" value="DNA2/NAM7_AAA_11"/>
</dbReference>
<feature type="domain" description="DNA2/NAM7 helicase helicase" evidence="2">
    <location>
        <begin position="392"/>
        <end position="544"/>
    </location>
</feature>
<name>A0A9X2MFL5_9FIRM</name>
<dbReference type="GO" id="GO:0043139">
    <property type="term" value="F:5'-3' DNA helicase activity"/>
    <property type="evidence" value="ECO:0007669"/>
    <property type="project" value="TreeGrafter"/>
</dbReference>
<sequence>MEFNTYGEDKSYENFIYLGIKLTNNAVYKINRIINSDEKNKYVSLIDDNRKDEVLNIILEDVIYDFYLMDITVLGDSDRKTRLMMTSDTENINNRNFMNKRGGKILCVDGVNIDKQHFLVTNLCLASDEYGNKKNNCYFQKIKLCTEESIKNICISNDILSIIKKADSYDTLVDKTDKVKKSSKERGIIKREAYIYRTMPIKEKSNLSIEVQNRIDEWDHYLKIIEDNARHSQLEIKYKGYKSNSDFTKCTMNFKSFTNEEIEKLQNFRNDRVILFYDKEIENSNERVEDNIGSIYKINIENKSIVIELNDEFQELLLENKTVFPNKGYLRISKMGDLAQAINLRRGLYLLKSGQSLNNQLATILFDTKNLEYKKEDEEVILNVNNLLLNTLNNSQIKAVQGALNSKDVFVIQGPPGTGKTTVIAEICYQNAIRGLKTLIASQSNLAVDNALGRIIDNPRIRALRTGNLSRVESEGEKYTEGNVVKTWLDTTLDICKNNYKKKHLLLEKIVLHLDNVKKYEAYKENLIILERNINKINTKIKTLEEILNGIKPISYEIRAIKSFAYNSEHLSHIKIINSKILRLKKFLEVRDNEICISIINELNNLYENNYSCYCAVEKIAAFENEIRFIKNSKKYEDKLESFE</sequence>
<dbReference type="EMBL" id="JANKBY010000493">
    <property type="protein sequence ID" value="MCR1824997.1"/>
    <property type="molecule type" value="Genomic_DNA"/>
</dbReference>
<proteinExistence type="predicted"/>
<reference evidence="3" key="1">
    <citation type="submission" date="2022-07" db="EMBL/GenBank/DDBJ databases">
        <title>Enhanced cultured diversity of the mouse gut microbiota enables custom-made synthetic communities.</title>
        <authorList>
            <person name="Afrizal A."/>
        </authorList>
    </citation>
    <scope>NUCLEOTIDE SEQUENCE</scope>
    <source>
        <strain evidence="3">DSM 29186</strain>
    </source>
</reference>
<evidence type="ECO:0000259" key="2">
    <source>
        <dbReference type="Pfam" id="PF13086"/>
    </source>
</evidence>
<keyword evidence="4" id="KW-1185">Reference proteome</keyword>
<dbReference type="InterPro" id="IPR027417">
    <property type="entry name" value="P-loop_NTPase"/>
</dbReference>
<dbReference type="SUPFAM" id="SSF52540">
    <property type="entry name" value="P-loop containing nucleoside triphosphate hydrolases"/>
    <property type="match status" value="1"/>
</dbReference>
<dbReference type="RefSeq" id="WP_257560891.1">
    <property type="nucleotide sequence ID" value="NZ_JANKBY010000493.1"/>
</dbReference>
<evidence type="ECO:0000313" key="3">
    <source>
        <dbReference type="EMBL" id="MCR1824997.1"/>
    </source>
</evidence>
<dbReference type="PANTHER" id="PTHR43788">
    <property type="entry name" value="DNA2/NAM7 HELICASE FAMILY MEMBER"/>
    <property type="match status" value="1"/>
</dbReference>
<dbReference type="InterPro" id="IPR050534">
    <property type="entry name" value="Coronavir_polyprotein_1ab"/>
</dbReference>
<gene>
    <name evidence="3" type="ORF">NSA58_19735</name>
</gene>
<organism evidence="3 4">
    <name type="scientific">Terrisporobacter muris</name>
    <dbReference type="NCBI Taxonomy" id="2963284"/>
    <lineage>
        <taxon>Bacteria</taxon>
        <taxon>Bacillati</taxon>
        <taxon>Bacillota</taxon>
        <taxon>Clostridia</taxon>
        <taxon>Peptostreptococcales</taxon>
        <taxon>Peptostreptococcaceae</taxon>
        <taxon>Terrisporobacter</taxon>
    </lineage>
</organism>